<dbReference type="AlphaFoldDB" id="A0A1T4S060"/>
<dbReference type="PIRSF" id="PIRSF000714">
    <property type="entry name" value="HIT"/>
    <property type="match status" value="1"/>
</dbReference>
<dbReference type="STRING" id="1365950.SAMN05428963_108127"/>
<dbReference type="EMBL" id="FUXL01000008">
    <property type="protein sequence ID" value="SKA21496.1"/>
    <property type="molecule type" value="Genomic_DNA"/>
</dbReference>
<proteinExistence type="predicted"/>
<keyword evidence="2" id="KW-0378">Hydrolase</keyword>
<dbReference type="Pfam" id="PF01230">
    <property type="entry name" value="HIT"/>
    <property type="match status" value="1"/>
</dbReference>
<dbReference type="InterPro" id="IPR026026">
    <property type="entry name" value="HIT_Hint"/>
</dbReference>
<organism evidence="2 3">
    <name type="scientific">Consotaella salsifontis</name>
    <dbReference type="NCBI Taxonomy" id="1365950"/>
    <lineage>
        <taxon>Bacteria</taxon>
        <taxon>Pseudomonadati</taxon>
        <taxon>Pseudomonadota</taxon>
        <taxon>Alphaproteobacteria</taxon>
        <taxon>Hyphomicrobiales</taxon>
        <taxon>Aurantimonadaceae</taxon>
        <taxon>Consotaella</taxon>
    </lineage>
</organism>
<dbReference type="SUPFAM" id="SSF54197">
    <property type="entry name" value="HIT-like"/>
    <property type="match status" value="1"/>
</dbReference>
<evidence type="ECO:0000313" key="2">
    <source>
        <dbReference type="EMBL" id="SKA21496.1"/>
    </source>
</evidence>
<dbReference type="OrthoDB" id="9799145at2"/>
<dbReference type="RefSeq" id="WP_078708854.1">
    <property type="nucleotide sequence ID" value="NZ_FUXL01000008.1"/>
</dbReference>
<keyword evidence="3" id="KW-1185">Reference proteome</keyword>
<evidence type="ECO:0000313" key="3">
    <source>
        <dbReference type="Proteomes" id="UP000190135"/>
    </source>
</evidence>
<name>A0A1T4S060_9HYPH</name>
<dbReference type="Gene3D" id="3.30.428.10">
    <property type="entry name" value="HIT-like"/>
    <property type="match status" value="1"/>
</dbReference>
<dbReference type="GO" id="GO:0016787">
    <property type="term" value="F:hydrolase activity"/>
    <property type="evidence" value="ECO:0007669"/>
    <property type="project" value="UniProtKB-KW"/>
</dbReference>
<accession>A0A1T4S060</accession>
<gene>
    <name evidence="2" type="ORF">SAMN05428963_108127</name>
</gene>
<dbReference type="InterPro" id="IPR011146">
    <property type="entry name" value="HIT-like"/>
</dbReference>
<sequence>MLSFHLDPRLEAETLPVGPLGLCMLRLMNDRRWPWLALVPQRAQITEFHDLTPLDQTMLTFEAALVGRVLKRETKAETINTAMITNVIPMFHLQMVARTAGDPLWPEPVFGRGGSLPYEEGEGERFAETLRQALLAS</sequence>
<protein>
    <submittedName>
        <fullName evidence="2">Diadenosine tetraphosphate (Ap4A) hydrolase</fullName>
    </submittedName>
</protein>
<dbReference type="Proteomes" id="UP000190135">
    <property type="component" value="Unassembled WGS sequence"/>
</dbReference>
<dbReference type="InterPro" id="IPR036265">
    <property type="entry name" value="HIT-like_sf"/>
</dbReference>
<feature type="domain" description="HIT" evidence="1">
    <location>
        <begin position="14"/>
        <end position="85"/>
    </location>
</feature>
<reference evidence="2 3" key="1">
    <citation type="submission" date="2017-02" db="EMBL/GenBank/DDBJ databases">
        <authorList>
            <person name="Peterson S.W."/>
        </authorList>
    </citation>
    <scope>NUCLEOTIDE SEQUENCE [LARGE SCALE GENOMIC DNA]</scope>
    <source>
        <strain evidence="2 3">USBA 369</strain>
    </source>
</reference>
<evidence type="ECO:0000259" key="1">
    <source>
        <dbReference type="Pfam" id="PF01230"/>
    </source>
</evidence>